<reference evidence="3" key="1">
    <citation type="submission" date="2023-02" db="EMBL/GenBank/DDBJ databases">
        <title>Georgenia sp.10Sc9-8, isolated from a soil sample collected from the Taklamakan desert.</title>
        <authorList>
            <person name="Liu S."/>
        </authorList>
    </citation>
    <scope>NUCLEOTIDE SEQUENCE</scope>
    <source>
        <strain evidence="3">10Sc9-8</strain>
    </source>
</reference>
<evidence type="ECO:0000259" key="2">
    <source>
        <dbReference type="Pfam" id="PF11350"/>
    </source>
</evidence>
<sequence length="249" mass="26363">MRHPGHLLPALALAAGAAVGVPATALADEPGTPQKDIAENFLDGLRTGLTDLGDKVRAEAGLRSRDLPESASGELVTVPVDDLRGGVDRSGAQVRRVRIQVEDGLPVDGEAFAEYVMRTLNDERGWGHDGSVSFVAVEEGEHFSVALATPGVVDELCVPLRTAGQYSCGRNGYAALNANRWAYGAEPFLDGGGSLPQYRQYLVNHEVGHLLGKQHTPCPEAGGPAPTMLQQTMRLEGCTPNGWPAHDPT</sequence>
<feature type="domain" description="DUF3152" evidence="2">
    <location>
        <begin position="91"/>
        <end position="236"/>
    </location>
</feature>
<dbReference type="Pfam" id="PF11350">
    <property type="entry name" value="DUF3152"/>
    <property type="match status" value="1"/>
</dbReference>
<dbReference type="InterPro" id="IPR022603">
    <property type="entry name" value="DUF3152"/>
</dbReference>
<proteinExistence type="predicted"/>
<keyword evidence="1" id="KW-0732">Signal</keyword>
<protein>
    <submittedName>
        <fullName evidence="3">DUF3152 domain-containing protein</fullName>
    </submittedName>
</protein>
<dbReference type="SUPFAM" id="SSF55486">
    <property type="entry name" value="Metalloproteases ('zincins'), catalytic domain"/>
    <property type="match status" value="1"/>
</dbReference>
<evidence type="ECO:0000313" key="4">
    <source>
        <dbReference type="Proteomes" id="UP001165561"/>
    </source>
</evidence>
<comment type="caution">
    <text evidence="3">The sequence shown here is derived from an EMBL/GenBank/DDBJ whole genome shotgun (WGS) entry which is preliminary data.</text>
</comment>
<gene>
    <name evidence="3" type="ORF">PU560_12500</name>
</gene>
<organism evidence="3 4">
    <name type="scientific">Georgenia halotolerans</name>
    <dbReference type="NCBI Taxonomy" id="3028317"/>
    <lineage>
        <taxon>Bacteria</taxon>
        <taxon>Bacillati</taxon>
        <taxon>Actinomycetota</taxon>
        <taxon>Actinomycetes</taxon>
        <taxon>Micrococcales</taxon>
        <taxon>Bogoriellaceae</taxon>
        <taxon>Georgenia</taxon>
    </lineage>
</organism>
<keyword evidence="4" id="KW-1185">Reference proteome</keyword>
<evidence type="ECO:0000313" key="3">
    <source>
        <dbReference type="EMBL" id="MDD9207280.1"/>
    </source>
</evidence>
<dbReference type="EMBL" id="JARACI010001077">
    <property type="protein sequence ID" value="MDD9207280.1"/>
    <property type="molecule type" value="Genomic_DNA"/>
</dbReference>
<name>A0ABT5U1K8_9MICO</name>
<evidence type="ECO:0000256" key="1">
    <source>
        <dbReference type="SAM" id="SignalP"/>
    </source>
</evidence>
<feature type="chain" id="PRO_5046351046" evidence="1">
    <location>
        <begin position="28"/>
        <end position="249"/>
    </location>
</feature>
<accession>A0ABT5U1K8</accession>
<dbReference type="Proteomes" id="UP001165561">
    <property type="component" value="Unassembled WGS sequence"/>
</dbReference>
<feature type="signal peptide" evidence="1">
    <location>
        <begin position="1"/>
        <end position="27"/>
    </location>
</feature>